<dbReference type="InterPro" id="IPR003609">
    <property type="entry name" value="Pan_app"/>
</dbReference>
<dbReference type="RefSeq" id="XP_009521798.1">
    <property type="nucleotide sequence ID" value="XM_009523503.1"/>
</dbReference>
<dbReference type="OMA" id="TCHFKTS"/>
<dbReference type="InParanoid" id="G4Z8P9"/>
<evidence type="ECO:0000256" key="3">
    <source>
        <dbReference type="SAM" id="SignalP"/>
    </source>
</evidence>
<name>G4Z8P9_PHYSP</name>
<evidence type="ECO:0000256" key="1">
    <source>
        <dbReference type="ARBA" id="ARBA00022737"/>
    </source>
</evidence>
<organism evidence="5 6">
    <name type="scientific">Phytophthora sojae (strain P6497)</name>
    <name type="common">Soybean stem and root rot agent</name>
    <name type="synonym">Phytophthora megasperma f. sp. glycines</name>
    <dbReference type="NCBI Taxonomy" id="1094619"/>
    <lineage>
        <taxon>Eukaryota</taxon>
        <taxon>Sar</taxon>
        <taxon>Stramenopiles</taxon>
        <taxon>Oomycota</taxon>
        <taxon>Peronosporomycetes</taxon>
        <taxon>Peronosporales</taxon>
        <taxon>Peronosporaceae</taxon>
        <taxon>Phytophthora</taxon>
    </lineage>
</organism>
<feature type="signal peptide" evidence="3">
    <location>
        <begin position="1"/>
        <end position="21"/>
    </location>
</feature>
<proteinExistence type="predicted"/>
<gene>
    <name evidence="5" type="ORF">PHYSODRAFT_488521</name>
</gene>
<dbReference type="Pfam" id="PF14295">
    <property type="entry name" value="PAN_4"/>
    <property type="match status" value="4"/>
</dbReference>
<keyword evidence="6" id="KW-1185">Reference proteome</keyword>
<evidence type="ECO:0000256" key="2">
    <source>
        <dbReference type="ARBA" id="ARBA00023157"/>
    </source>
</evidence>
<dbReference type="AlphaFoldDB" id="G4Z8P9"/>
<reference evidence="5 6" key="1">
    <citation type="journal article" date="2006" name="Science">
        <title>Phytophthora genome sequences uncover evolutionary origins and mechanisms of pathogenesis.</title>
        <authorList>
            <person name="Tyler B.M."/>
            <person name="Tripathy S."/>
            <person name="Zhang X."/>
            <person name="Dehal P."/>
            <person name="Jiang R.H."/>
            <person name="Aerts A."/>
            <person name="Arredondo F.D."/>
            <person name="Baxter L."/>
            <person name="Bensasson D."/>
            <person name="Beynon J.L."/>
            <person name="Chapman J."/>
            <person name="Damasceno C.M."/>
            <person name="Dorrance A.E."/>
            <person name="Dou D."/>
            <person name="Dickerman A.W."/>
            <person name="Dubchak I.L."/>
            <person name="Garbelotto M."/>
            <person name="Gijzen M."/>
            <person name="Gordon S.G."/>
            <person name="Govers F."/>
            <person name="Grunwald N.J."/>
            <person name="Huang W."/>
            <person name="Ivors K.L."/>
            <person name="Jones R.W."/>
            <person name="Kamoun S."/>
            <person name="Krampis K."/>
            <person name="Lamour K.H."/>
            <person name="Lee M.K."/>
            <person name="McDonald W.H."/>
            <person name="Medina M."/>
            <person name="Meijer H.J."/>
            <person name="Nordberg E.K."/>
            <person name="Maclean D.J."/>
            <person name="Ospina-Giraldo M.D."/>
            <person name="Morris P.F."/>
            <person name="Phuntumart V."/>
            <person name="Putnam N.H."/>
            <person name="Rash S."/>
            <person name="Rose J.K."/>
            <person name="Sakihama Y."/>
            <person name="Salamov A.A."/>
            <person name="Savidor A."/>
            <person name="Scheuring C.F."/>
            <person name="Smith B.M."/>
            <person name="Sobral B.W."/>
            <person name="Terry A."/>
            <person name="Torto-Alalibo T.A."/>
            <person name="Win J."/>
            <person name="Xu Z."/>
            <person name="Zhang H."/>
            <person name="Grigoriev I.V."/>
            <person name="Rokhsar D.S."/>
            <person name="Boore J.L."/>
        </authorList>
    </citation>
    <scope>NUCLEOTIDE SEQUENCE [LARGE SCALE GENOMIC DNA]</scope>
    <source>
        <strain evidence="5 6">P6497</strain>
    </source>
</reference>
<feature type="domain" description="Apple" evidence="4">
    <location>
        <begin position="108"/>
        <end position="182"/>
    </location>
</feature>
<evidence type="ECO:0000259" key="4">
    <source>
        <dbReference type="PROSITE" id="PS50948"/>
    </source>
</evidence>
<keyword evidence="1" id="KW-0677">Repeat</keyword>
<protein>
    <recommendedName>
        <fullName evidence="4">Apple domain-containing protein</fullName>
    </recommendedName>
</protein>
<dbReference type="SMR" id="G4Z8P9"/>
<accession>G4Z8P9</accession>
<dbReference type="CDD" id="cd01100">
    <property type="entry name" value="APPLE_Factor_XI_like"/>
    <property type="match status" value="1"/>
</dbReference>
<evidence type="ECO:0000313" key="5">
    <source>
        <dbReference type="EMBL" id="EGZ19081.1"/>
    </source>
</evidence>
<dbReference type="SMART" id="SM00223">
    <property type="entry name" value="APPLE"/>
    <property type="match status" value="4"/>
</dbReference>
<dbReference type="InterPro" id="IPR000177">
    <property type="entry name" value="Apple"/>
</dbReference>
<evidence type="ECO:0000313" key="6">
    <source>
        <dbReference type="Proteomes" id="UP000002640"/>
    </source>
</evidence>
<dbReference type="KEGG" id="psoj:PHYSODRAFT_488521"/>
<dbReference type="GO" id="GO:0005576">
    <property type="term" value="C:extracellular region"/>
    <property type="evidence" value="ECO:0007669"/>
    <property type="project" value="InterPro"/>
</dbReference>
<dbReference type="Proteomes" id="UP000002640">
    <property type="component" value="Unassembled WGS sequence"/>
</dbReference>
<keyword evidence="3" id="KW-0732">Signal</keyword>
<dbReference type="GeneID" id="20656298"/>
<dbReference type="GO" id="GO:0006508">
    <property type="term" value="P:proteolysis"/>
    <property type="evidence" value="ECO:0007669"/>
    <property type="project" value="InterPro"/>
</dbReference>
<dbReference type="PROSITE" id="PS50948">
    <property type="entry name" value="PAN"/>
    <property type="match status" value="1"/>
</dbReference>
<dbReference type="EMBL" id="JH159153">
    <property type="protein sequence ID" value="EGZ19081.1"/>
    <property type="molecule type" value="Genomic_DNA"/>
</dbReference>
<dbReference type="PANTHER" id="PTHR33946">
    <property type="match status" value="1"/>
</dbReference>
<dbReference type="PANTHER" id="PTHR33946:SF4">
    <property type="entry name" value="COAGULATION FACTOR XI"/>
    <property type="match status" value="1"/>
</dbReference>
<sequence length="325" mass="33363">MQVPAFIALAAALLASCATQAAVTSTHKCYVEPGFDYIDNDIGSAASSTADGCCAKCEVASGCKAYSWTDMNGGTCWLKSGRGTIVVNATVQSATLQPLGDAGNVGGCQLDEGIDYVGNDIGNVRMLKPLSCCSACSNFPGCRAFTFTTHNGGTCWLKSAKGPTVVNPAARSAQPYLEAPTCGLEFGVDYVGNDIGTAPASKPGDCCNACSNTAGCRAFSWNKENGGTCYLKNRKDGTISKDGVTSAQVKANPASPSCALELNVDYVGNDIGNAPSSDPYACCSKCMAKSGCNAFSWSDLNGGTCWFKSTKGTTAAKTGIKSAIV</sequence>
<feature type="chain" id="PRO_5003471969" description="Apple domain-containing protein" evidence="3">
    <location>
        <begin position="22"/>
        <end position="325"/>
    </location>
</feature>
<keyword evidence="2" id="KW-1015">Disulfide bond</keyword>
<dbReference type="Gene3D" id="3.50.4.10">
    <property type="entry name" value="Hepatocyte Growth Factor"/>
    <property type="match status" value="4"/>
</dbReference>